<keyword evidence="5 8" id="KW-0093">Biotin biosynthesis</keyword>
<dbReference type="NCBIfam" id="TIGR00347">
    <property type="entry name" value="bioD"/>
    <property type="match status" value="1"/>
</dbReference>
<feature type="active site" evidence="8">
    <location>
        <position position="38"/>
    </location>
</feature>
<dbReference type="GO" id="GO:0005829">
    <property type="term" value="C:cytosol"/>
    <property type="evidence" value="ECO:0007669"/>
    <property type="project" value="TreeGrafter"/>
</dbReference>
<comment type="subunit">
    <text evidence="8">Homodimer.</text>
</comment>
<proteinExistence type="inferred from homology"/>
<comment type="caution">
    <text evidence="8">Lacks conserved residue(s) required for the propagation of feature annotation.</text>
</comment>
<dbReference type="EC" id="6.3.3.3" evidence="8"/>
<evidence type="ECO:0000313" key="10">
    <source>
        <dbReference type="Proteomes" id="UP000175691"/>
    </source>
</evidence>
<dbReference type="GO" id="GO:0042803">
    <property type="term" value="F:protein homodimerization activity"/>
    <property type="evidence" value="ECO:0007669"/>
    <property type="project" value="UniProtKB-ARBA"/>
</dbReference>
<evidence type="ECO:0000256" key="4">
    <source>
        <dbReference type="ARBA" id="ARBA00022741"/>
    </source>
</evidence>
<feature type="binding site" evidence="8">
    <location>
        <begin position="117"/>
        <end position="120"/>
    </location>
    <ligand>
        <name>ATP</name>
        <dbReference type="ChEBI" id="CHEBI:30616"/>
    </ligand>
</feature>
<dbReference type="EMBL" id="MDHN01000040">
    <property type="protein sequence ID" value="OFC69372.1"/>
    <property type="molecule type" value="Genomic_DNA"/>
</dbReference>
<dbReference type="FunFam" id="3.40.50.300:FF:000292">
    <property type="entry name" value="ATP-dependent dethiobiotin synthetase BioD"/>
    <property type="match status" value="1"/>
</dbReference>
<dbReference type="HAMAP" id="MF_00336">
    <property type="entry name" value="BioD"/>
    <property type="match status" value="1"/>
</dbReference>
<dbReference type="GO" id="GO:0004141">
    <property type="term" value="F:dethiobiotin synthase activity"/>
    <property type="evidence" value="ECO:0007669"/>
    <property type="project" value="UniProtKB-UniRule"/>
</dbReference>
<dbReference type="PANTHER" id="PTHR43210">
    <property type="entry name" value="DETHIOBIOTIN SYNTHETASE"/>
    <property type="match status" value="1"/>
</dbReference>
<evidence type="ECO:0000256" key="8">
    <source>
        <dbReference type="HAMAP-Rule" id="MF_00336"/>
    </source>
</evidence>
<protein>
    <recommendedName>
        <fullName evidence="8">ATP-dependent dethiobiotin synthetase BioD</fullName>
        <ecNumber evidence="8">6.3.3.3</ecNumber>
    </recommendedName>
    <alternativeName>
        <fullName evidence="8">DTB synthetase</fullName>
        <shortName evidence="8">DTBS</shortName>
    </alternativeName>
    <alternativeName>
        <fullName evidence="8">Dethiobiotin synthase</fullName>
    </alternativeName>
</protein>
<evidence type="ECO:0000256" key="3">
    <source>
        <dbReference type="ARBA" id="ARBA00022723"/>
    </source>
</evidence>
<feature type="binding site" evidence="8">
    <location>
        <begin position="13"/>
        <end position="18"/>
    </location>
    <ligand>
        <name>ATP</name>
        <dbReference type="ChEBI" id="CHEBI:30616"/>
    </ligand>
</feature>
<dbReference type="OrthoDB" id="9802097at2"/>
<comment type="similarity">
    <text evidence="8">Belongs to the dethiobiotin synthetase family.</text>
</comment>
<dbReference type="Proteomes" id="UP000175691">
    <property type="component" value="Unassembled WGS sequence"/>
</dbReference>
<keyword evidence="6 8" id="KW-0067">ATP-binding</keyword>
<dbReference type="InterPro" id="IPR004472">
    <property type="entry name" value="DTB_synth_BioD"/>
</dbReference>
<dbReference type="CDD" id="cd03109">
    <property type="entry name" value="DTBS"/>
    <property type="match status" value="1"/>
</dbReference>
<dbReference type="UniPathway" id="UPA00078">
    <property type="reaction ID" value="UER00161"/>
</dbReference>
<comment type="subcellular location">
    <subcellularLocation>
        <location evidence="8">Cytoplasm</location>
    </subcellularLocation>
</comment>
<keyword evidence="3 8" id="KW-0479">Metal-binding</keyword>
<evidence type="ECO:0000256" key="2">
    <source>
        <dbReference type="ARBA" id="ARBA00022598"/>
    </source>
</evidence>
<reference evidence="9 10" key="1">
    <citation type="submission" date="2016-08" db="EMBL/GenBank/DDBJ databases">
        <authorList>
            <person name="Seilhamer J.J."/>
        </authorList>
    </citation>
    <scope>NUCLEOTIDE SEQUENCE [LARGE SCALE GENOMIC DNA]</scope>
    <source>
        <strain evidence="9 10">KCTC 42603</strain>
    </source>
</reference>
<keyword evidence="10" id="KW-1185">Reference proteome</keyword>
<evidence type="ECO:0000256" key="7">
    <source>
        <dbReference type="ARBA" id="ARBA00022842"/>
    </source>
</evidence>
<accession>A0A1E7Z7D4</accession>
<feature type="binding site" evidence="8">
    <location>
        <position position="17"/>
    </location>
    <ligand>
        <name>Mg(2+)</name>
        <dbReference type="ChEBI" id="CHEBI:18420"/>
    </ligand>
</feature>
<dbReference type="SUPFAM" id="SSF52540">
    <property type="entry name" value="P-loop containing nucleoside triphosphate hydrolases"/>
    <property type="match status" value="1"/>
</dbReference>
<comment type="caution">
    <text evidence="9">The sequence shown here is derived from an EMBL/GenBank/DDBJ whole genome shotgun (WGS) entry which is preliminary data.</text>
</comment>
<sequence length="225" mass="23874">MTTSYFITGTDTEVGKTFVSSLLLKAAAAAGLQSVGYKPVSAGCELVDGEMSNEDARSLHAASSLPVSLSEVNPIALMPPIAPHIAAAQVDHTITSEALIAGFTHLQDKQPDFLLMEGAGGWRLPLGNDLWMPDVVKTLKLDVIVVVGMRLGCLNHAMLTCEAIQHDGLNIRGWIANQLSPDMPVYQENLATLKAAMPAPLLAEIPYGAGDDTVAALHSLVHELR</sequence>
<feature type="binding site" evidence="8">
    <location>
        <position position="55"/>
    </location>
    <ligand>
        <name>ATP</name>
        <dbReference type="ChEBI" id="CHEBI:30616"/>
    </ligand>
</feature>
<dbReference type="GO" id="GO:0009102">
    <property type="term" value="P:biotin biosynthetic process"/>
    <property type="evidence" value="ECO:0007669"/>
    <property type="project" value="UniProtKB-UniRule"/>
</dbReference>
<dbReference type="Pfam" id="PF13500">
    <property type="entry name" value="AAA_26"/>
    <property type="match status" value="1"/>
</dbReference>
<keyword evidence="7 8" id="KW-0460">Magnesium</keyword>
<dbReference type="PANTHER" id="PTHR43210:SF5">
    <property type="entry name" value="DETHIOBIOTIN SYNTHETASE"/>
    <property type="match status" value="1"/>
</dbReference>
<dbReference type="PIRSF" id="PIRSF006755">
    <property type="entry name" value="DTB_synth"/>
    <property type="match status" value="1"/>
</dbReference>
<feature type="binding site" evidence="8">
    <location>
        <begin position="177"/>
        <end position="178"/>
    </location>
    <ligand>
        <name>ATP</name>
        <dbReference type="ChEBI" id="CHEBI:30616"/>
    </ligand>
</feature>
<comment type="catalytic activity">
    <reaction evidence="8">
        <text>(7R,8S)-7,8-diammoniononanoate + CO2 + ATP = (4R,5S)-dethiobiotin + ADP + phosphate + 3 H(+)</text>
        <dbReference type="Rhea" id="RHEA:15805"/>
        <dbReference type="ChEBI" id="CHEBI:15378"/>
        <dbReference type="ChEBI" id="CHEBI:16526"/>
        <dbReference type="ChEBI" id="CHEBI:30616"/>
        <dbReference type="ChEBI" id="CHEBI:43474"/>
        <dbReference type="ChEBI" id="CHEBI:149469"/>
        <dbReference type="ChEBI" id="CHEBI:149473"/>
        <dbReference type="ChEBI" id="CHEBI:456216"/>
        <dbReference type="EC" id="6.3.3.3"/>
    </reaction>
</comment>
<gene>
    <name evidence="8" type="primary">bioD</name>
    <name evidence="9" type="ORF">BFC18_18330</name>
</gene>
<name>A0A1E7Z7D4_9ALTE</name>
<feature type="binding site" evidence="8">
    <location>
        <position position="117"/>
    </location>
    <ligand>
        <name>Mg(2+)</name>
        <dbReference type="ChEBI" id="CHEBI:18420"/>
    </ligand>
</feature>
<dbReference type="STRING" id="1656094.BFC18_18330"/>
<evidence type="ECO:0000256" key="5">
    <source>
        <dbReference type="ARBA" id="ARBA00022756"/>
    </source>
</evidence>
<dbReference type="GO" id="GO:0000287">
    <property type="term" value="F:magnesium ion binding"/>
    <property type="evidence" value="ECO:0007669"/>
    <property type="project" value="UniProtKB-UniRule"/>
</dbReference>
<dbReference type="GO" id="GO:0005524">
    <property type="term" value="F:ATP binding"/>
    <property type="evidence" value="ECO:0007669"/>
    <property type="project" value="UniProtKB-UniRule"/>
</dbReference>
<keyword evidence="4 8" id="KW-0547">Nucleotide-binding</keyword>
<evidence type="ECO:0000313" key="9">
    <source>
        <dbReference type="EMBL" id="OFC69372.1"/>
    </source>
</evidence>
<organism evidence="9 10">
    <name type="scientific">Alteromonas confluentis</name>
    <dbReference type="NCBI Taxonomy" id="1656094"/>
    <lineage>
        <taxon>Bacteria</taxon>
        <taxon>Pseudomonadati</taxon>
        <taxon>Pseudomonadota</taxon>
        <taxon>Gammaproteobacteria</taxon>
        <taxon>Alteromonadales</taxon>
        <taxon>Alteromonadaceae</taxon>
        <taxon>Alteromonas/Salinimonas group</taxon>
        <taxon>Alteromonas</taxon>
    </lineage>
</organism>
<dbReference type="Gene3D" id="3.40.50.300">
    <property type="entry name" value="P-loop containing nucleotide triphosphate hydrolases"/>
    <property type="match status" value="1"/>
</dbReference>
<comment type="cofactor">
    <cofactor evidence="8">
        <name>Mg(2+)</name>
        <dbReference type="ChEBI" id="CHEBI:18420"/>
    </cofactor>
</comment>
<evidence type="ECO:0000256" key="6">
    <source>
        <dbReference type="ARBA" id="ARBA00022840"/>
    </source>
</evidence>
<dbReference type="RefSeq" id="WP_070126818.1">
    <property type="nucleotide sequence ID" value="NZ_MDHN01000040.1"/>
</dbReference>
<keyword evidence="2 8" id="KW-0436">Ligase</keyword>
<keyword evidence="1 8" id="KW-0963">Cytoplasm</keyword>
<feature type="binding site" evidence="8">
    <location>
        <position position="55"/>
    </location>
    <ligand>
        <name>Mg(2+)</name>
        <dbReference type="ChEBI" id="CHEBI:18420"/>
    </ligand>
</feature>
<dbReference type="AlphaFoldDB" id="A0A1E7Z7D4"/>
<dbReference type="InterPro" id="IPR027417">
    <property type="entry name" value="P-loop_NTPase"/>
</dbReference>
<comment type="function">
    <text evidence="8">Catalyzes a mechanistically unusual reaction, the ATP-dependent insertion of CO2 between the N7 and N8 nitrogen atoms of 7,8-diaminopelargonic acid (DAPA, also called 7,8-diammoniononanoate) to form a ureido ring.</text>
</comment>
<comment type="pathway">
    <text evidence="8">Cofactor biosynthesis; biotin biosynthesis; biotin from 7,8-diaminononanoate: step 1/2.</text>
</comment>
<evidence type="ECO:0000256" key="1">
    <source>
        <dbReference type="ARBA" id="ARBA00022490"/>
    </source>
</evidence>
<feature type="binding site" evidence="8">
    <location>
        <begin position="206"/>
        <end position="208"/>
    </location>
    <ligand>
        <name>ATP</name>
        <dbReference type="ChEBI" id="CHEBI:30616"/>
    </ligand>
</feature>